<name>A0A1R3J3C3_9ROSI</name>
<sequence length="42" mass="4689">MVVPSSIEAMPCLVSTIYDLEIRSSTLRGFKPYYLSLPPVLT</sequence>
<evidence type="ECO:0000313" key="2">
    <source>
        <dbReference type="Proteomes" id="UP000187203"/>
    </source>
</evidence>
<comment type="caution">
    <text evidence="1">The sequence shown here is derived from an EMBL/GenBank/DDBJ whole genome shotgun (WGS) entry which is preliminary data.</text>
</comment>
<reference evidence="2" key="1">
    <citation type="submission" date="2013-09" db="EMBL/GenBank/DDBJ databases">
        <title>Corchorus olitorius genome sequencing.</title>
        <authorList>
            <person name="Alam M."/>
            <person name="Haque M.S."/>
            <person name="Islam M.S."/>
            <person name="Emdad E.M."/>
            <person name="Islam M.M."/>
            <person name="Ahmed B."/>
            <person name="Halim A."/>
            <person name="Hossen Q.M.M."/>
            <person name="Hossain M.Z."/>
            <person name="Ahmed R."/>
            <person name="Khan M.M."/>
            <person name="Islam R."/>
            <person name="Rashid M.M."/>
            <person name="Khan S.A."/>
            <person name="Rahman M.S."/>
            <person name="Alam M."/>
            <person name="Yahiya A.S."/>
            <person name="Khan M.S."/>
            <person name="Azam M.S."/>
            <person name="Haque T."/>
            <person name="Lashkar M.Z.H."/>
            <person name="Akhand A.I."/>
            <person name="Morshed G."/>
            <person name="Roy S."/>
            <person name="Uddin K.S."/>
            <person name="Rabeya T."/>
            <person name="Hossain A.S."/>
            <person name="Chowdhury A."/>
            <person name="Snigdha A.R."/>
            <person name="Mortoza M.S."/>
            <person name="Matin S.A."/>
            <person name="Hoque S.M.E."/>
            <person name="Islam M.K."/>
            <person name="Roy D.K."/>
            <person name="Haider R."/>
            <person name="Moosa M.M."/>
            <person name="Elias S.M."/>
            <person name="Hasan A.M."/>
            <person name="Jahan S."/>
            <person name="Shafiuddin M."/>
            <person name="Mahmood N."/>
            <person name="Shommy N.S."/>
        </authorList>
    </citation>
    <scope>NUCLEOTIDE SEQUENCE [LARGE SCALE GENOMIC DNA]</scope>
    <source>
        <strain evidence="2">cv. O-4</strain>
    </source>
</reference>
<evidence type="ECO:0000313" key="1">
    <source>
        <dbReference type="EMBL" id="OMO89329.1"/>
    </source>
</evidence>
<protein>
    <submittedName>
        <fullName evidence="1">Uncharacterized protein</fullName>
    </submittedName>
</protein>
<accession>A0A1R3J3C3</accession>
<organism evidence="1 2">
    <name type="scientific">Corchorus olitorius</name>
    <dbReference type="NCBI Taxonomy" id="93759"/>
    <lineage>
        <taxon>Eukaryota</taxon>
        <taxon>Viridiplantae</taxon>
        <taxon>Streptophyta</taxon>
        <taxon>Embryophyta</taxon>
        <taxon>Tracheophyta</taxon>
        <taxon>Spermatophyta</taxon>
        <taxon>Magnoliopsida</taxon>
        <taxon>eudicotyledons</taxon>
        <taxon>Gunneridae</taxon>
        <taxon>Pentapetalae</taxon>
        <taxon>rosids</taxon>
        <taxon>malvids</taxon>
        <taxon>Malvales</taxon>
        <taxon>Malvaceae</taxon>
        <taxon>Grewioideae</taxon>
        <taxon>Apeibeae</taxon>
        <taxon>Corchorus</taxon>
    </lineage>
</organism>
<dbReference type="Proteomes" id="UP000187203">
    <property type="component" value="Unassembled WGS sequence"/>
</dbReference>
<gene>
    <name evidence="1" type="ORF">COLO4_19799</name>
</gene>
<dbReference type="AlphaFoldDB" id="A0A1R3J3C3"/>
<dbReference type="EMBL" id="AWUE01016823">
    <property type="protein sequence ID" value="OMO89329.1"/>
    <property type="molecule type" value="Genomic_DNA"/>
</dbReference>
<proteinExistence type="predicted"/>
<keyword evidence="2" id="KW-1185">Reference proteome</keyword>